<accession>A0A1H3BMV7</accession>
<evidence type="ECO:0000313" key="3">
    <source>
        <dbReference type="Proteomes" id="UP000243778"/>
    </source>
</evidence>
<evidence type="ECO:0000313" key="2">
    <source>
        <dbReference type="EMBL" id="SDX42439.1"/>
    </source>
</evidence>
<dbReference type="AlphaFoldDB" id="A0A1H3BMV7"/>
<proteinExistence type="predicted"/>
<dbReference type="EMBL" id="FNNU01000004">
    <property type="protein sequence ID" value="SDX42439.1"/>
    <property type="molecule type" value="Genomic_DNA"/>
</dbReference>
<protein>
    <recommendedName>
        <fullName evidence="4">Lipoprotein</fullName>
    </recommendedName>
</protein>
<dbReference type="Proteomes" id="UP000243778">
    <property type="component" value="Unassembled WGS sequence"/>
</dbReference>
<organism evidence="2 3">
    <name type="scientific">Pseudomonas kuykendallii</name>
    <dbReference type="NCBI Taxonomy" id="1007099"/>
    <lineage>
        <taxon>Bacteria</taxon>
        <taxon>Pseudomonadati</taxon>
        <taxon>Pseudomonadota</taxon>
        <taxon>Gammaproteobacteria</taxon>
        <taxon>Pseudomonadales</taxon>
        <taxon>Pseudomonadaceae</taxon>
        <taxon>Pseudomonas</taxon>
    </lineage>
</organism>
<sequence length="140" mass="15534">MNLRSLGLGLLLPLAGCSMIDRQSCVAQSYPAAVELPAEAGPPPRFGQGRWDPQLKVFVMNDDRDLYYRGQVYYRFADTWHWSDRPSGPWVEVDRAGVPELLAARYPQANRPRVLTTGFADSADRDAAQAMTPVANPNTP</sequence>
<dbReference type="STRING" id="1007099.SAMN05216287_2879"/>
<gene>
    <name evidence="2" type="ORF">SAMN05216287_2879</name>
</gene>
<evidence type="ECO:0000256" key="1">
    <source>
        <dbReference type="SAM" id="MobiDB-lite"/>
    </source>
</evidence>
<evidence type="ECO:0008006" key="4">
    <source>
        <dbReference type="Google" id="ProtNLM"/>
    </source>
</evidence>
<dbReference type="RefSeq" id="WP_090229487.1">
    <property type="nucleotide sequence ID" value="NZ_FNNU01000004.1"/>
</dbReference>
<reference evidence="3" key="1">
    <citation type="submission" date="2016-10" db="EMBL/GenBank/DDBJ databases">
        <authorList>
            <person name="Varghese N."/>
            <person name="Submissions S."/>
        </authorList>
    </citation>
    <scope>NUCLEOTIDE SEQUENCE [LARGE SCALE GENOMIC DNA]</scope>
    <source>
        <strain evidence="3">NRRL B-59562</strain>
    </source>
</reference>
<feature type="region of interest" description="Disordered" evidence="1">
    <location>
        <begin position="116"/>
        <end position="140"/>
    </location>
</feature>
<name>A0A1H3BMV7_9PSED</name>
<keyword evidence="3" id="KW-1185">Reference proteome</keyword>
<dbReference type="OrthoDB" id="5735490at2"/>